<reference evidence="1 2" key="1">
    <citation type="journal article" date="2010" name="Science">
        <title>Genomic comparison of the ants Camponotus floridanus and Harpegnathos saltator.</title>
        <authorList>
            <person name="Bonasio R."/>
            <person name="Zhang G."/>
            <person name="Ye C."/>
            <person name="Mutti N.S."/>
            <person name="Fang X."/>
            <person name="Qin N."/>
            <person name="Donahue G."/>
            <person name="Yang P."/>
            <person name="Li Q."/>
            <person name="Li C."/>
            <person name="Zhang P."/>
            <person name="Huang Z."/>
            <person name="Berger S.L."/>
            <person name="Reinberg D."/>
            <person name="Wang J."/>
            <person name="Liebig J."/>
        </authorList>
    </citation>
    <scope>NUCLEOTIDE SEQUENCE [LARGE SCALE GENOMIC DNA]</scope>
    <source>
        <strain evidence="2">C129</strain>
    </source>
</reference>
<dbReference type="OrthoDB" id="7623088at2759"/>
<gene>
    <name evidence="1" type="ORF">EAG_08792</name>
</gene>
<evidence type="ECO:0000313" key="1">
    <source>
        <dbReference type="EMBL" id="EFN68574.1"/>
    </source>
</evidence>
<dbReference type="OMA" id="EGRDHIN"/>
<evidence type="ECO:0000313" key="2">
    <source>
        <dbReference type="Proteomes" id="UP000000311"/>
    </source>
</evidence>
<protein>
    <submittedName>
        <fullName evidence="1">Uncharacterized protein</fullName>
    </submittedName>
</protein>
<dbReference type="InParanoid" id="E2ADB5"/>
<dbReference type="EMBL" id="GL438742">
    <property type="protein sequence ID" value="EFN68574.1"/>
    <property type="molecule type" value="Genomic_DNA"/>
</dbReference>
<sequence length="90" mass="10828">MFILLVNDYDILGLNIDQLRYVPKKLLLDKYGDFVDRLWERLPIHLQDDPDVQRYRLCHKHHNQPWQRTHIDGPPPCVKDCGMCREKEMA</sequence>
<name>E2ADB5_CAMFO</name>
<proteinExistence type="predicted"/>
<organism evidence="2">
    <name type="scientific">Camponotus floridanus</name>
    <name type="common">Florida carpenter ant</name>
    <dbReference type="NCBI Taxonomy" id="104421"/>
    <lineage>
        <taxon>Eukaryota</taxon>
        <taxon>Metazoa</taxon>
        <taxon>Ecdysozoa</taxon>
        <taxon>Arthropoda</taxon>
        <taxon>Hexapoda</taxon>
        <taxon>Insecta</taxon>
        <taxon>Pterygota</taxon>
        <taxon>Neoptera</taxon>
        <taxon>Endopterygota</taxon>
        <taxon>Hymenoptera</taxon>
        <taxon>Apocrita</taxon>
        <taxon>Aculeata</taxon>
        <taxon>Formicoidea</taxon>
        <taxon>Formicidae</taxon>
        <taxon>Formicinae</taxon>
        <taxon>Camponotus</taxon>
    </lineage>
</organism>
<accession>E2ADB5</accession>
<dbReference type="AlphaFoldDB" id="E2ADB5"/>
<keyword evidence="2" id="KW-1185">Reference proteome</keyword>
<dbReference type="Proteomes" id="UP000000311">
    <property type="component" value="Unassembled WGS sequence"/>
</dbReference>